<protein>
    <submittedName>
        <fullName evidence="5">Oidioi.mRNA.OKI2018_I69.chr2.g8203.t1.cds</fullName>
    </submittedName>
</protein>
<feature type="region of interest" description="Disordered" evidence="3">
    <location>
        <begin position="230"/>
        <end position="308"/>
    </location>
</feature>
<feature type="compositionally biased region" description="Low complexity" evidence="3">
    <location>
        <begin position="93"/>
        <end position="116"/>
    </location>
</feature>
<dbReference type="CDD" id="cd12681">
    <property type="entry name" value="RRM_SKAR"/>
    <property type="match status" value="1"/>
</dbReference>
<accession>A0ABN7T934</accession>
<proteinExistence type="predicted"/>
<dbReference type="InterPro" id="IPR051229">
    <property type="entry name" value="ALYREF_mRNA_export"/>
</dbReference>
<organism evidence="5 6">
    <name type="scientific">Oikopleura dioica</name>
    <name type="common">Tunicate</name>
    <dbReference type="NCBI Taxonomy" id="34765"/>
    <lineage>
        <taxon>Eukaryota</taxon>
        <taxon>Metazoa</taxon>
        <taxon>Chordata</taxon>
        <taxon>Tunicata</taxon>
        <taxon>Appendicularia</taxon>
        <taxon>Copelata</taxon>
        <taxon>Oikopleuridae</taxon>
        <taxon>Oikopleura</taxon>
    </lineage>
</organism>
<name>A0ABN7T934_OIKDI</name>
<dbReference type="EMBL" id="OU015567">
    <property type="protein sequence ID" value="CAG5114134.1"/>
    <property type="molecule type" value="Genomic_DNA"/>
</dbReference>
<evidence type="ECO:0000259" key="4">
    <source>
        <dbReference type="PROSITE" id="PS50102"/>
    </source>
</evidence>
<feature type="region of interest" description="Disordered" evidence="3">
    <location>
        <begin position="91"/>
        <end position="123"/>
    </location>
</feature>
<feature type="compositionally biased region" description="Basic and acidic residues" evidence="3">
    <location>
        <begin position="16"/>
        <end position="31"/>
    </location>
</feature>
<dbReference type="PANTHER" id="PTHR19965:SF35">
    <property type="entry name" value="RNA ANNEALING PROTEIN YRA1"/>
    <property type="match status" value="1"/>
</dbReference>
<dbReference type="InterPro" id="IPR000504">
    <property type="entry name" value="RRM_dom"/>
</dbReference>
<dbReference type="Gene3D" id="3.30.70.330">
    <property type="match status" value="1"/>
</dbReference>
<feature type="compositionally biased region" description="Basic and acidic residues" evidence="3">
    <location>
        <begin position="230"/>
        <end position="240"/>
    </location>
</feature>
<evidence type="ECO:0000256" key="1">
    <source>
        <dbReference type="ARBA" id="ARBA00022884"/>
    </source>
</evidence>
<feature type="domain" description="RRM" evidence="4">
    <location>
        <begin position="312"/>
        <end position="383"/>
    </location>
</feature>
<dbReference type="Proteomes" id="UP001158576">
    <property type="component" value="Chromosome 2"/>
</dbReference>
<dbReference type="InterPro" id="IPR035979">
    <property type="entry name" value="RBD_domain_sf"/>
</dbReference>
<dbReference type="PROSITE" id="PS50102">
    <property type="entry name" value="RRM"/>
    <property type="match status" value="1"/>
</dbReference>
<dbReference type="InterPro" id="IPR012677">
    <property type="entry name" value="Nucleotide-bd_a/b_plait_sf"/>
</dbReference>
<evidence type="ECO:0000256" key="3">
    <source>
        <dbReference type="SAM" id="MobiDB-lite"/>
    </source>
</evidence>
<dbReference type="SMART" id="SM00360">
    <property type="entry name" value="RRM"/>
    <property type="match status" value="1"/>
</dbReference>
<keyword evidence="6" id="KW-1185">Reference proteome</keyword>
<gene>
    <name evidence="5" type="ORF">OKIOD_LOCUS16968</name>
</gene>
<reference evidence="5 6" key="1">
    <citation type="submission" date="2021-04" db="EMBL/GenBank/DDBJ databases">
        <authorList>
            <person name="Bliznina A."/>
        </authorList>
    </citation>
    <scope>NUCLEOTIDE SEQUENCE [LARGE SCALE GENOMIC DNA]</scope>
</reference>
<dbReference type="SUPFAM" id="SSF54928">
    <property type="entry name" value="RNA-binding domain, RBD"/>
    <property type="match status" value="1"/>
</dbReference>
<dbReference type="InterPro" id="IPR034784">
    <property type="entry name" value="PDIP3_RRM"/>
</dbReference>
<sequence length="439" mass="48225">MVSVKSRLGGVVKNNRSSEHDDRAPESDRSVSTKPSSRPAGGAFGANFINGYLGGGKTTPTSRVSKTQITKKNPTQLSLKSGSIVQVVKRNNSSSGDLKSRLGSGSSGRRVSTGGMRCDEIDPPARKKNAVFSKSNLENFKLSVKNDSSGLLGIDLNNVSLKRRISNDNVSSGNRKWGSLKRTVPNRNSSDSDSSESEEIERPKRKISAKKKEDRALYKSALNDVLETKKKARSALESRKRASRKKVAEMDSDSSDAEPSPKKRSRKEKTTKEESEEEEAFVPIRRPGERGKSAAKDEHDSDEDSHSPIEGYRLQVENLNSSVSESDLVDLFCAIGAVRDARLQTSGEAIVTFVKRAAAMAAITKYNGRELDGEKISVSPYRIMELPRKLPYQWRNEYPTKKPRVRQELVGEIHPSILLPAITGVASEDSKSVTFTVKV</sequence>
<feature type="region of interest" description="Disordered" evidence="3">
    <location>
        <begin position="168"/>
        <end position="214"/>
    </location>
</feature>
<evidence type="ECO:0000313" key="5">
    <source>
        <dbReference type="EMBL" id="CAG5114134.1"/>
    </source>
</evidence>
<evidence type="ECO:0000313" key="6">
    <source>
        <dbReference type="Proteomes" id="UP001158576"/>
    </source>
</evidence>
<feature type="compositionally biased region" description="Polar residues" evidence="3">
    <location>
        <begin position="58"/>
        <end position="73"/>
    </location>
</feature>
<dbReference type="PANTHER" id="PTHR19965">
    <property type="entry name" value="RNA AND EXPORT FACTOR BINDING PROTEIN"/>
    <property type="match status" value="1"/>
</dbReference>
<dbReference type="Pfam" id="PF00076">
    <property type="entry name" value="RRM_1"/>
    <property type="match status" value="1"/>
</dbReference>
<evidence type="ECO:0000256" key="2">
    <source>
        <dbReference type="PROSITE-ProRule" id="PRU00176"/>
    </source>
</evidence>
<feature type="region of interest" description="Disordered" evidence="3">
    <location>
        <begin position="1"/>
        <end position="73"/>
    </location>
</feature>
<feature type="compositionally biased region" description="Basic and acidic residues" evidence="3">
    <location>
        <begin position="286"/>
        <end position="307"/>
    </location>
</feature>
<keyword evidence="1 2" id="KW-0694">RNA-binding</keyword>